<sequence length="494" mass="55427">MILLKMMLWSLLAAVQYAAAAPASALVKSLPGFDGEFPSKHYSGYITVDKARGKKLFYYFATSQGNPAEDPLVLWLNGGPGCSSLDGFIYEHGPFNFRRGDQPGSKPVIELNPFSWTKISSIIYLESPAGVGYSYSDTENDYITGDLSTASDNYKFLLQWFEEYPEFVHNPFFIAGESYAGVYVPTLAQQVVNGIEVGVEPSLNFKGYLVGNGVTDVNYDGNAIVPFVHGMGLISESLYEEVKQACNGNYWNATSSLCQSKLGAVHQAVSKLNTYDILEPCYHSPDIQEVVTIQEKLPESFKSLGVTDRPFPVRRRMFGRAWPMWSAVKDGKVPMWPQLGDQLGAQHLICMDTQVSHVWCNDPLVREAIHAESENISGRWQVCADRITYTRDAGSMIKYHRNLTTKGYRSLIFSGDHDMCVPYTGSEAWTRSMGYKITDEWRPWFLNDQVAGYTQGYDHNLTFATIKGSGHTVPEYKPREAFAFYQRWLSGEPL</sequence>
<dbReference type="EMBL" id="EF678018">
    <property type="protein sequence ID" value="ABR17809.1"/>
    <property type="molecule type" value="mRNA"/>
</dbReference>
<evidence type="ECO:0000256" key="7">
    <source>
        <dbReference type="ARBA" id="ARBA00023180"/>
    </source>
</evidence>
<accession>B8LQ79</accession>
<keyword evidence="6" id="KW-1015">Disulfide bond</keyword>
<dbReference type="PANTHER" id="PTHR11802">
    <property type="entry name" value="SERINE PROTEASE FAMILY S10 SERINE CARBOXYPEPTIDASE"/>
    <property type="match status" value="1"/>
</dbReference>
<keyword evidence="3 8" id="KW-0645">Protease</keyword>
<evidence type="ECO:0000256" key="1">
    <source>
        <dbReference type="ARBA" id="ARBA00009431"/>
    </source>
</evidence>
<dbReference type="GO" id="GO:0016747">
    <property type="term" value="F:acyltransferase activity, transferring groups other than amino-acyl groups"/>
    <property type="evidence" value="ECO:0007669"/>
    <property type="project" value="TreeGrafter"/>
</dbReference>
<protein>
    <recommendedName>
        <fullName evidence="8">Carboxypeptidase</fullName>
        <ecNumber evidence="8">3.4.16.-</ecNumber>
    </recommendedName>
</protein>
<evidence type="ECO:0000256" key="2">
    <source>
        <dbReference type="ARBA" id="ARBA00022645"/>
    </source>
</evidence>
<evidence type="ECO:0000256" key="3">
    <source>
        <dbReference type="ARBA" id="ARBA00022670"/>
    </source>
</evidence>
<dbReference type="FunFam" id="3.40.50.1820:FF:000143">
    <property type="entry name" value="Carboxypeptidase"/>
    <property type="match status" value="1"/>
</dbReference>
<reference evidence="9" key="1">
    <citation type="submission" date="2007-06" db="EMBL/GenBank/DDBJ databases">
        <title>Full length cDNA sequences from Sitka Spruce (Picea sitchensis).</title>
        <authorList>
            <person name="Ralph S.G."/>
            <person name="Chun H.E."/>
            <person name="Liao N."/>
            <person name="Ali J."/>
            <person name="Reid K."/>
            <person name="Kolosova N."/>
            <person name="Cooper N."/>
            <person name="Cullis C."/>
            <person name="Jancsik S."/>
            <person name="Moore R."/>
            <person name="Mayo M."/>
            <person name="Wagner S."/>
            <person name="Holt R.A."/>
            <person name="Jones S.J.M."/>
            <person name="Marra M.A."/>
            <person name="Ritland C.E."/>
            <person name="Ritland K."/>
            <person name="Bohlmann J."/>
        </authorList>
    </citation>
    <scope>NUCLEOTIDE SEQUENCE</scope>
    <source>
        <tissue evidence="9">Bark</tissue>
    </source>
</reference>
<dbReference type="Gene3D" id="3.40.50.12670">
    <property type="match status" value="1"/>
</dbReference>
<dbReference type="SUPFAM" id="SSF53474">
    <property type="entry name" value="alpha/beta-Hydrolases"/>
    <property type="match status" value="1"/>
</dbReference>
<dbReference type="MEROPS" id="S10.004"/>
<dbReference type="GO" id="GO:0004185">
    <property type="term" value="F:serine-type carboxypeptidase activity"/>
    <property type="evidence" value="ECO:0007669"/>
    <property type="project" value="UniProtKB-UniRule"/>
</dbReference>
<dbReference type="AlphaFoldDB" id="B8LQ79"/>
<dbReference type="PANTHER" id="PTHR11802:SF254">
    <property type="entry name" value="SERINE CARBOXYPEPTIDASE-LIKE 20"/>
    <property type="match status" value="1"/>
</dbReference>
<dbReference type="PROSITE" id="PS00560">
    <property type="entry name" value="CARBOXYPEPT_SER_HIS"/>
    <property type="match status" value="1"/>
</dbReference>
<evidence type="ECO:0000256" key="6">
    <source>
        <dbReference type="ARBA" id="ARBA00023157"/>
    </source>
</evidence>
<keyword evidence="5 8" id="KW-0378">Hydrolase</keyword>
<evidence type="ECO:0000313" key="9">
    <source>
        <dbReference type="EMBL" id="ABR17809.1"/>
    </source>
</evidence>
<dbReference type="EC" id="3.4.16.-" evidence="8"/>
<dbReference type="OMA" id="GAQHLIC"/>
<feature type="signal peptide" evidence="8">
    <location>
        <begin position="1"/>
        <end position="20"/>
    </location>
</feature>
<name>B8LQ79_PICSI</name>
<dbReference type="InterPro" id="IPR018202">
    <property type="entry name" value="Ser_caboxypep_ser_AS"/>
</dbReference>
<dbReference type="PRINTS" id="PR00724">
    <property type="entry name" value="CRBOXYPTASEC"/>
</dbReference>
<evidence type="ECO:0000256" key="8">
    <source>
        <dbReference type="RuleBase" id="RU361156"/>
    </source>
</evidence>
<organism evidence="9">
    <name type="scientific">Picea sitchensis</name>
    <name type="common">Sitka spruce</name>
    <name type="synonym">Pinus sitchensis</name>
    <dbReference type="NCBI Taxonomy" id="3332"/>
    <lineage>
        <taxon>Eukaryota</taxon>
        <taxon>Viridiplantae</taxon>
        <taxon>Streptophyta</taxon>
        <taxon>Embryophyta</taxon>
        <taxon>Tracheophyta</taxon>
        <taxon>Spermatophyta</taxon>
        <taxon>Pinopsida</taxon>
        <taxon>Pinidae</taxon>
        <taxon>Conifers I</taxon>
        <taxon>Pinales</taxon>
        <taxon>Pinaceae</taxon>
        <taxon>Picea</taxon>
    </lineage>
</organism>
<keyword evidence="4 8" id="KW-0732">Signal</keyword>
<evidence type="ECO:0000256" key="4">
    <source>
        <dbReference type="ARBA" id="ARBA00022729"/>
    </source>
</evidence>
<comment type="similarity">
    <text evidence="1 8">Belongs to the peptidase S10 family.</text>
</comment>
<dbReference type="Gene3D" id="3.40.50.1820">
    <property type="entry name" value="alpha/beta hydrolase"/>
    <property type="match status" value="1"/>
</dbReference>
<dbReference type="PROSITE" id="PS00131">
    <property type="entry name" value="CARBOXYPEPT_SER_SER"/>
    <property type="match status" value="1"/>
</dbReference>
<proteinExistence type="evidence at transcript level"/>
<dbReference type="FunFam" id="3.40.50.12670:FF:000001">
    <property type="entry name" value="Carboxypeptidase"/>
    <property type="match status" value="1"/>
</dbReference>
<dbReference type="Pfam" id="PF00450">
    <property type="entry name" value="Peptidase_S10"/>
    <property type="match status" value="1"/>
</dbReference>
<feature type="chain" id="PRO_5005124047" description="Carboxypeptidase" evidence="8">
    <location>
        <begin position="21"/>
        <end position="494"/>
    </location>
</feature>
<keyword evidence="7" id="KW-0325">Glycoprotein</keyword>
<evidence type="ECO:0000256" key="5">
    <source>
        <dbReference type="ARBA" id="ARBA00022801"/>
    </source>
</evidence>
<dbReference type="GO" id="GO:0006508">
    <property type="term" value="P:proteolysis"/>
    <property type="evidence" value="ECO:0007669"/>
    <property type="project" value="UniProtKB-KW"/>
</dbReference>
<keyword evidence="2 8" id="KW-0121">Carboxypeptidase</keyword>
<dbReference type="GO" id="GO:0019748">
    <property type="term" value="P:secondary metabolic process"/>
    <property type="evidence" value="ECO:0007669"/>
    <property type="project" value="TreeGrafter"/>
</dbReference>
<dbReference type="InterPro" id="IPR001563">
    <property type="entry name" value="Peptidase_S10"/>
</dbReference>
<dbReference type="InterPro" id="IPR033124">
    <property type="entry name" value="Ser_caboxypep_his_AS"/>
</dbReference>
<dbReference type="InterPro" id="IPR029058">
    <property type="entry name" value="AB_hydrolase_fold"/>
</dbReference>